<dbReference type="InterPro" id="IPR059188">
    <property type="entry name" value="Znf_CLPX-like"/>
</dbReference>
<dbReference type="GO" id="GO:0051082">
    <property type="term" value="F:unfolded protein binding"/>
    <property type="evidence" value="ECO:0007669"/>
    <property type="project" value="UniProtKB-UniRule"/>
</dbReference>
<dbReference type="CDD" id="cd19497">
    <property type="entry name" value="RecA-like_ClpX"/>
    <property type="match status" value="1"/>
</dbReference>
<dbReference type="NCBIfam" id="TIGR00382">
    <property type="entry name" value="clpX"/>
    <property type="match status" value="1"/>
</dbReference>
<dbReference type="InterPro" id="IPR003593">
    <property type="entry name" value="AAA+_ATPase"/>
</dbReference>
<keyword evidence="3 6" id="KW-0862">Zinc</keyword>
<dbReference type="OrthoDB" id="9804062at2"/>
<dbReference type="GO" id="GO:0140662">
    <property type="term" value="F:ATP-dependent protein folding chaperone"/>
    <property type="evidence" value="ECO:0007669"/>
    <property type="project" value="InterPro"/>
</dbReference>
<dbReference type="Gene3D" id="3.40.50.300">
    <property type="entry name" value="P-loop containing nucleotide triphosphate hydrolases"/>
    <property type="match status" value="1"/>
</dbReference>
<evidence type="ECO:0000256" key="2">
    <source>
        <dbReference type="ARBA" id="ARBA00022741"/>
    </source>
</evidence>
<dbReference type="SUPFAM" id="SSF52540">
    <property type="entry name" value="P-loop containing nucleoside triphosphate hydrolases"/>
    <property type="match status" value="1"/>
</dbReference>
<dbReference type="SMART" id="SM00382">
    <property type="entry name" value="AAA"/>
    <property type="match status" value="1"/>
</dbReference>
<dbReference type="GO" id="GO:0009376">
    <property type="term" value="C:HslUV protease complex"/>
    <property type="evidence" value="ECO:0007669"/>
    <property type="project" value="TreeGrafter"/>
</dbReference>
<dbReference type="NCBIfam" id="NF003745">
    <property type="entry name" value="PRK05342.1"/>
    <property type="match status" value="1"/>
</dbReference>
<gene>
    <name evidence="6 9" type="primary">clpX</name>
    <name evidence="9" type="ORF">FRC98_15320</name>
</gene>
<dbReference type="GO" id="GO:0046983">
    <property type="term" value="F:protein dimerization activity"/>
    <property type="evidence" value="ECO:0007669"/>
    <property type="project" value="UniProtKB-UniRule"/>
</dbReference>
<keyword evidence="10" id="KW-1185">Reference proteome</keyword>
<dbReference type="Gene3D" id="6.20.220.10">
    <property type="entry name" value="ClpX chaperone, C4-type zinc finger domain"/>
    <property type="match status" value="1"/>
</dbReference>
<dbReference type="Gene3D" id="1.10.8.60">
    <property type="match status" value="1"/>
</dbReference>
<dbReference type="GO" id="GO:0051603">
    <property type="term" value="P:proteolysis involved in protein catabolic process"/>
    <property type="evidence" value="ECO:0007669"/>
    <property type="project" value="TreeGrafter"/>
</dbReference>
<dbReference type="HAMAP" id="MF_00175">
    <property type="entry name" value="ClpX"/>
    <property type="match status" value="1"/>
</dbReference>
<dbReference type="InterPro" id="IPR038366">
    <property type="entry name" value="Znf_CppX_C4_sf"/>
</dbReference>
<dbReference type="RefSeq" id="WP_146982318.1">
    <property type="nucleotide sequence ID" value="NZ_VOSM01000008.1"/>
</dbReference>
<dbReference type="PANTHER" id="PTHR48102:SF7">
    <property type="entry name" value="ATP-DEPENDENT CLP PROTEASE ATP-BINDING SUBUNIT CLPX-LIKE, MITOCHONDRIAL"/>
    <property type="match status" value="1"/>
</dbReference>
<dbReference type="InterPro" id="IPR004487">
    <property type="entry name" value="Clp_protease_ATP-bd_su_ClpX"/>
</dbReference>
<sequence length="422" mass="47488">MKTTDSESKVRCSFCGKEARDVQKLIAGPKVHICDECVSLCREIIEEDRHREPEKKKELKEMRPSQIKNFLDEHIVGQDRAKRALSVAVYNHYKRIRSAELEAAGAEPHEEDEGVELTKGNILLIGPTGSGKTLMAQSLAKKLDVPFTIADATSLTEAGYVGEDVENVVKNLWLAADRDVERASRGIVCIDEIDKISRRGDSPSSTRDVGGEGVQQALLKMVESSRVMITPEGSRNRPQQEFIQVDTGNILFIASGSFQGLTDIIARRIGKSQMGFGADFSKRLESSNDLLRHVRPEDVVKFGMIPEFVGRFPVIVAFDELSEDMLVEILWKPKNSLVKQYQKLFELENVKLRFNQDAMVAIVREAIKRKTGARGLRAIIEEVMLDIMYELPSLENVRECVITEESVLHREKPMLVYEKQSA</sequence>
<comment type="function">
    <text evidence="6">ATP-dependent specificity component of the Clp protease. It directs the protease to specific substrates. Can perform chaperone functions in the absence of ClpP.</text>
</comment>
<dbReference type="Pfam" id="PF06689">
    <property type="entry name" value="zf-C4_ClpX"/>
    <property type="match status" value="1"/>
</dbReference>
<evidence type="ECO:0000313" key="10">
    <source>
        <dbReference type="Proteomes" id="UP000321412"/>
    </source>
</evidence>
<dbReference type="InterPro" id="IPR046425">
    <property type="entry name" value="ClpX_bact"/>
</dbReference>
<dbReference type="GO" id="GO:0051301">
    <property type="term" value="P:cell division"/>
    <property type="evidence" value="ECO:0007669"/>
    <property type="project" value="TreeGrafter"/>
</dbReference>
<feature type="binding site" evidence="6 7">
    <location>
        <position position="34"/>
    </location>
    <ligand>
        <name>Zn(2+)</name>
        <dbReference type="ChEBI" id="CHEBI:29105"/>
    </ligand>
</feature>
<dbReference type="FunFam" id="1.10.8.60:FF:000002">
    <property type="entry name" value="ATP-dependent Clp protease ATP-binding subunit ClpX"/>
    <property type="match status" value="1"/>
</dbReference>
<keyword evidence="2 6" id="KW-0547">Nucleotide-binding</keyword>
<dbReference type="Pfam" id="PF10431">
    <property type="entry name" value="ClpB_D2-small"/>
    <property type="match status" value="1"/>
</dbReference>
<dbReference type="InterPro" id="IPR019489">
    <property type="entry name" value="Clp_ATPase_C"/>
</dbReference>
<dbReference type="SMART" id="SM00994">
    <property type="entry name" value="zf-C4_ClpX"/>
    <property type="match status" value="1"/>
</dbReference>
<protein>
    <recommendedName>
        <fullName evidence="6">ATP-dependent Clp protease ATP-binding subunit ClpX</fullName>
    </recommendedName>
</protein>
<dbReference type="GO" id="GO:0005524">
    <property type="term" value="F:ATP binding"/>
    <property type="evidence" value="ECO:0007669"/>
    <property type="project" value="UniProtKB-UniRule"/>
</dbReference>
<dbReference type="GO" id="GO:0008233">
    <property type="term" value="F:peptidase activity"/>
    <property type="evidence" value="ECO:0007669"/>
    <property type="project" value="UniProtKB-KW"/>
</dbReference>
<evidence type="ECO:0000256" key="1">
    <source>
        <dbReference type="ARBA" id="ARBA00022723"/>
    </source>
</evidence>
<dbReference type="PANTHER" id="PTHR48102">
    <property type="entry name" value="ATP-DEPENDENT CLP PROTEASE ATP-BINDING SUBUNIT CLPX-LIKE, MITOCHONDRIAL-RELATED"/>
    <property type="match status" value="1"/>
</dbReference>
<proteinExistence type="inferred from homology"/>
<evidence type="ECO:0000313" key="9">
    <source>
        <dbReference type="EMBL" id="TXD35577.1"/>
    </source>
</evidence>
<dbReference type="InterPro" id="IPR027417">
    <property type="entry name" value="P-loop_NTPase"/>
</dbReference>
<dbReference type="InterPro" id="IPR010603">
    <property type="entry name" value="Znf_CppX_C4"/>
</dbReference>
<keyword evidence="9" id="KW-0378">Hydrolase</keyword>
<dbReference type="InterPro" id="IPR050052">
    <property type="entry name" value="ATP-dep_Clp_protease_ClpX"/>
</dbReference>
<name>A0A5C6X777_9DELT</name>
<accession>A0A5C6X777</accession>
<organism evidence="9 10">
    <name type="scientific">Lujinxingia vulgaris</name>
    <dbReference type="NCBI Taxonomy" id="2600176"/>
    <lineage>
        <taxon>Bacteria</taxon>
        <taxon>Deltaproteobacteria</taxon>
        <taxon>Bradymonadales</taxon>
        <taxon>Lujinxingiaceae</taxon>
        <taxon>Lujinxingia</taxon>
    </lineage>
</organism>
<feature type="binding site" evidence="6 7">
    <location>
        <position position="12"/>
    </location>
    <ligand>
        <name>Zn(2+)</name>
        <dbReference type="ChEBI" id="CHEBI:29105"/>
    </ligand>
</feature>
<dbReference type="GO" id="GO:0008270">
    <property type="term" value="F:zinc ion binding"/>
    <property type="evidence" value="ECO:0007669"/>
    <property type="project" value="UniProtKB-UniRule"/>
</dbReference>
<dbReference type="Pfam" id="PF07724">
    <property type="entry name" value="AAA_2"/>
    <property type="match status" value="1"/>
</dbReference>
<dbReference type="SMART" id="SM01086">
    <property type="entry name" value="ClpB_D2-small"/>
    <property type="match status" value="1"/>
</dbReference>
<evidence type="ECO:0000256" key="3">
    <source>
        <dbReference type="ARBA" id="ARBA00022833"/>
    </source>
</evidence>
<feature type="binding site" evidence="6">
    <location>
        <begin position="127"/>
        <end position="134"/>
    </location>
    <ligand>
        <name>ATP</name>
        <dbReference type="ChEBI" id="CHEBI:30616"/>
    </ligand>
</feature>
<feature type="binding site" evidence="6 7">
    <location>
        <position position="15"/>
    </location>
    <ligand>
        <name>Zn(2+)</name>
        <dbReference type="ChEBI" id="CHEBI:29105"/>
    </ligand>
</feature>
<dbReference type="PROSITE" id="PS51902">
    <property type="entry name" value="CLPX_ZB"/>
    <property type="match status" value="1"/>
</dbReference>
<keyword evidence="9" id="KW-0645">Protease</keyword>
<dbReference type="Proteomes" id="UP000321412">
    <property type="component" value="Unassembled WGS sequence"/>
</dbReference>
<keyword evidence="5 6" id="KW-0143">Chaperone</keyword>
<keyword evidence="4 6" id="KW-0067">ATP-binding</keyword>
<dbReference type="SUPFAM" id="SSF57716">
    <property type="entry name" value="Glucocorticoid receptor-like (DNA-binding domain)"/>
    <property type="match status" value="1"/>
</dbReference>
<evidence type="ECO:0000256" key="7">
    <source>
        <dbReference type="PROSITE-ProRule" id="PRU01250"/>
    </source>
</evidence>
<feature type="domain" description="ClpX-type ZB" evidence="8">
    <location>
        <begin position="1"/>
        <end position="53"/>
    </location>
</feature>
<dbReference type="InterPro" id="IPR003959">
    <property type="entry name" value="ATPase_AAA_core"/>
</dbReference>
<evidence type="ECO:0000256" key="4">
    <source>
        <dbReference type="ARBA" id="ARBA00022840"/>
    </source>
</evidence>
<evidence type="ECO:0000259" key="8">
    <source>
        <dbReference type="PROSITE" id="PS51902"/>
    </source>
</evidence>
<comment type="subunit">
    <text evidence="6">Component of the ClpX-ClpP complex. Forms a hexameric ring that, in the presence of ATP, binds to fourteen ClpP subunits assembled into a disk-like structure with a central cavity, resembling the structure of eukaryotic proteasomes.</text>
</comment>
<comment type="caution">
    <text evidence="9">The sequence shown here is derived from an EMBL/GenBank/DDBJ whole genome shotgun (WGS) entry which is preliminary data.</text>
</comment>
<dbReference type="GO" id="GO:0016887">
    <property type="term" value="F:ATP hydrolysis activity"/>
    <property type="evidence" value="ECO:0007669"/>
    <property type="project" value="InterPro"/>
</dbReference>
<comment type="similarity">
    <text evidence="6 7">Belongs to the ClpX chaperone family.</text>
</comment>
<keyword evidence="1 6" id="KW-0479">Metal-binding</keyword>
<reference evidence="9 10" key="1">
    <citation type="submission" date="2019-08" db="EMBL/GenBank/DDBJ databases">
        <title>Bradymonadales sp. TMQ4.</title>
        <authorList>
            <person name="Liang Q."/>
        </authorList>
    </citation>
    <scope>NUCLEOTIDE SEQUENCE [LARGE SCALE GENOMIC DNA]</scope>
    <source>
        <strain evidence="9 10">TMQ4</strain>
    </source>
</reference>
<dbReference type="EMBL" id="VOSM01000008">
    <property type="protein sequence ID" value="TXD35577.1"/>
    <property type="molecule type" value="Genomic_DNA"/>
</dbReference>
<evidence type="ECO:0000256" key="6">
    <source>
        <dbReference type="HAMAP-Rule" id="MF_00175"/>
    </source>
</evidence>
<dbReference type="AlphaFoldDB" id="A0A5C6X777"/>
<feature type="binding site" evidence="6 7">
    <location>
        <position position="37"/>
    </location>
    <ligand>
        <name>Zn(2+)</name>
        <dbReference type="ChEBI" id="CHEBI:29105"/>
    </ligand>
</feature>
<evidence type="ECO:0000256" key="5">
    <source>
        <dbReference type="ARBA" id="ARBA00023186"/>
    </source>
</evidence>